<feature type="transmembrane region" description="Helical" evidence="3">
    <location>
        <begin position="102"/>
        <end position="122"/>
    </location>
</feature>
<dbReference type="RefSeq" id="WP_380824417.1">
    <property type="nucleotide sequence ID" value="NZ_JBHTCG010000002.1"/>
</dbReference>
<feature type="compositionally biased region" description="Basic and acidic residues" evidence="2">
    <location>
        <begin position="53"/>
        <end position="62"/>
    </location>
</feature>
<keyword evidence="3" id="KW-1133">Transmembrane helix</keyword>
<dbReference type="Proteomes" id="UP001596496">
    <property type="component" value="Unassembled WGS sequence"/>
</dbReference>
<dbReference type="GO" id="GO:0004190">
    <property type="term" value="F:aspartic-type endopeptidase activity"/>
    <property type="evidence" value="ECO:0007669"/>
    <property type="project" value="UniProtKB-EC"/>
</dbReference>
<accession>A0ABW2NZ83</accession>
<feature type="domain" description="Prepilin type IV endopeptidase peptidase" evidence="4">
    <location>
        <begin position="133"/>
        <end position="237"/>
    </location>
</feature>
<keyword evidence="3" id="KW-0812">Transmembrane</keyword>
<name>A0ABW2NZ83_9ACTN</name>
<dbReference type="Pfam" id="PF01478">
    <property type="entry name" value="Peptidase_A24"/>
    <property type="match status" value="1"/>
</dbReference>
<organism evidence="5 6">
    <name type="scientific">Sphaerisporangium rhizosphaerae</name>
    <dbReference type="NCBI Taxonomy" id="2269375"/>
    <lineage>
        <taxon>Bacteria</taxon>
        <taxon>Bacillati</taxon>
        <taxon>Actinomycetota</taxon>
        <taxon>Actinomycetes</taxon>
        <taxon>Streptosporangiales</taxon>
        <taxon>Streptosporangiaceae</taxon>
        <taxon>Sphaerisporangium</taxon>
    </lineage>
</organism>
<evidence type="ECO:0000313" key="5">
    <source>
        <dbReference type="EMBL" id="MFC7381490.1"/>
    </source>
</evidence>
<dbReference type="InterPro" id="IPR050882">
    <property type="entry name" value="Prepilin_peptidase/N-MTase"/>
</dbReference>
<evidence type="ECO:0000256" key="3">
    <source>
        <dbReference type="SAM" id="Phobius"/>
    </source>
</evidence>
<feature type="region of interest" description="Disordered" evidence="2">
    <location>
        <begin position="30"/>
        <end position="78"/>
    </location>
</feature>
<feature type="transmembrane region" description="Helical" evidence="3">
    <location>
        <begin position="176"/>
        <end position="193"/>
    </location>
</feature>
<feature type="compositionally biased region" description="Polar residues" evidence="2">
    <location>
        <begin position="63"/>
        <end position="73"/>
    </location>
</feature>
<dbReference type="PANTHER" id="PTHR30487">
    <property type="entry name" value="TYPE 4 PREPILIN-LIKE PROTEINS LEADER PEPTIDE-PROCESSING ENZYME"/>
    <property type="match status" value="1"/>
</dbReference>
<sequence length="271" mass="28144">MSLIVAEAALAGLLAGAYVRVLAGAFTPAATRPDDESRFHDEFGPDDQAGPDDESRPDDRTAPQDQAGSQDQAGYQGPGRGVYWAEGREAFRRVVRAAPVPAWPPVVEAAVAAVVGLVVWRLEGDGRVAAWLYLALVGCALAVIDWRTQRLPDVLTLPSYPIVAALLVPTGRLGDALLGGLALAGAYAVLWFARPASLGLGDVKLAGLAGMLTGALGWDAWLAGAIAGQFLGALYAVGLLATRRGTLKSQFPLGPFILLGTLTALLVSPSP</sequence>
<proteinExistence type="inferred from homology"/>
<feature type="transmembrane region" description="Helical" evidence="3">
    <location>
        <begin position="220"/>
        <end position="241"/>
    </location>
</feature>
<dbReference type="Gene3D" id="1.20.120.1220">
    <property type="match status" value="1"/>
</dbReference>
<feature type="transmembrane region" description="Helical" evidence="3">
    <location>
        <begin position="128"/>
        <end position="146"/>
    </location>
</feature>
<comment type="caution">
    <text evidence="5">The sequence shown here is derived from an EMBL/GenBank/DDBJ whole genome shotgun (WGS) entry which is preliminary data.</text>
</comment>
<dbReference type="EC" id="3.4.23.43" evidence="5"/>
<evidence type="ECO:0000259" key="4">
    <source>
        <dbReference type="Pfam" id="PF01478"/>
    </source>
</evidence>
<evidence type="ECO:0000256" key="1">
    <source>
        <dbReference type="ARBA" id="ARBA00005801"/>
    </source>
</evidence>
<keyword evidence="6" id="KW-1185">Reference proteome</keyword>
<dbReference type="PANTHER" id="PTHR30487:SF0">
    <property type="entry name" value="PREPILIN LEADER PEPTIDASE_N-METHYLTRANSFERASE-RELATED"/>
    <property type="match status" value="1"/>
</dbReference>
<comment type="similarity">
    <text evidence="1">Belongs to the peptidase A24 family.</text>
</comment>
<reference evidence="6" key="1">
    <citation type="journal article" date="2019" name="Int. J. Syst. Evol. Microbiol.">
        <title>The Global Catalogue of Microorganisms (GCM) 10K type strain sequencing project: providing services to taxonomists for standard genome sequencing and annotation.</title>
        <authorList>
            <consortium name="The Broad Institute Genomics Platform"/>
            <consortium name="The Broad Institute Genome Sequencing Center for Infectious Disease"/>
            <person name="Wu L."/>
            <person name="Ma J."/>
        </authorList>
    </citation>
    <scope>NUCLEOTIDE SEQUENCE [LARGE SCALE GENOMIC DNA]</scope>
    <source>
        <strain evidence="6">CECT 7649</strain>
    </source>
</reference>
<evidence type="ECO:0000256" key="2">
    <source>
        <dbReference type="SAM" id="MobiDB-lite"/>
    </source>
</evidence>
<keyword evidence="3" id="KW-0472">Membrane</keyword>
<dbReference type="InterPro" id="IPR000045">
    <property type="entry name" value="Prepilin_IV_endopep_pep"/>
</dbReference>
<protein>
    <submittedName>
        <fullName evidence="5">Prepilin peptidase</fullName>
        <ecNumber evidence="5">3.4.23.43</ecNumber>
    </submittedName>
</protein>
<evidence type="ECO:0000313" key="6">
    <source>
        <dbReference type="Proteomes" id="UP001596496"/>
    </source>
</evidence>
<keyword evidence="5" id="KW-0378">Hydrolase</keyword>
<dbReference type="EMBL" id="JBHTCG010000002">
    <property type="protein sequence ID" value="MFC7381490.1"/>
    <property type="molecule type" value="Genomic_DNA"/>
</dbReference>
<gene>
    <name evidence="5" type="ORF">ACFQSB_04670</name>
</gene>
<feature type="compositionally biased region" description="Basic and acidic residues" evidence="2">
    <location>
        <begin position="32"/>
        <end position="43"/>
    </location>
</feature>